<dbReference type="InterPro" id="IPR036047">
    <property type="entry name" value="F-box-like_dom_sf"/>
</dbReference>
<feature type="region of interest" description="Disordered" evidence="2">
    <location>
        <begin position="758"/>
        <end position="818"/>
    </location>
</feature>
<dbReference type="EMBL" id="RSCD01000003">
    <property type="protein sequence ID" value="RSH94001.1"/>
    <property type="molecule type" value="Genomic_DNA"/>
</dbReference>
<sequence>MSSVEQVKPRGLTDVPAEVLLEHLLPALPLKDLTLLSAVNRYFYALANDETLWLHLTQSTFRLSPHSLAPPAPQSGWSKRVYAGLLHPRTYVWGSADNGRLGLPRPSPGNVRILIHLRFVHTPRDITEQFDSGQRGRTWGVALRDSLAAAAGRDGQGDGRGGAGGEGGEGIGSGDAVGKEVGVVELQAGGWSFTARDMDGGIWVWGQLDGSMIAFRANSWEDKCCQVPEPTRIPLPCRVEAVSCGRRHLLVLDSDNLIWELRDWGRAYHHTAPTLTSPTNPGASSPGHIAQLSAGWSHSACLTSTGKIHVWYPFSEVYRASLTPNAELNGPLGVVGEDDSRAVRWGKVGDIVHELEDIPPRPEVDGDDDDVEPELESNRTTRDDSMEGERHRGARRTREEIEEEWNKAAPLDGVSREKGEKVVKIASGSDFLVALKANGEVWFHRAREGEVASWEYLPYFSGPSVSHLTAQFEALTSYSPTTSRVFHTRLPSHPPPTFGGGFGAALRPDPLPELQGKGVIQVALGDYHTAALTSRGEMWTWGEGTHGQLGLGGPLGTVDQPRKVRFPGDEVERPAAEGLGEDWAQRREAQMSENRGDRDSSLWVPEPGAGAPGADSGLEGKTEKEYEKESERHRVAKANNTFVFSIAAAGWHTGALVLGDPSAKSKTQSQSQSSEQVASTEQSSDTAGSTAPSRPPQSSTNTNESRDQPVGGQMPGAFPFGSGGGGGGGSLAGPIFRVGFAGRGSTIGNVAQRNWQARAARGGGTNPQQHAVQGELPREATGANEDDAIEGRGERAETETETETEQDVVSRWQQPGFE</sequence>
<feature type="region of interest" description="Disordered" evidence="2">
    <location>
        <begin position="357"/>
        <end position="398"/>
    </location>
</feature>
<feature type="region of interest" description="Disordered" evidence="2">
    <location>
        <begin position="661"/>
        <end position="725"/>
    </location>
</feature>
<evidence type="ECO:0000256" key="1">
    <source>
        <dbReference type="PROSITE-ProRule" id="PRU00235"/>
    </source>
</evidence>
<comment type="caution">
    <text evidence="4">The sequence shown here is derived from an EMBL/GenBank/DDBJ whole genome shotgun (WGS) entry which is preliminary data.</text>
</comment>
<dbReference type="Pfam" id="PF12937">
    <property type="entry name" value="F-box-like"/>
    <property type="match status" value="1"/>
</dbReference>
<gene>
    <name evidence="4" type="ORF">EHS25_006654</name>
</gene>
<feature type="compositionally biased region" description="Basic and acidic residues" evidence="2">
    <location>
        <begin position="565"/>
        <end position="575"/>
    </location>
</feature>
<feature type="compositionally biased region" description="Basic and acidic residues" evidence="2">
    <location>
        <begin position="789"/>
        <end position="798"/>
    </location>
</feature>
<feature type="compositionally biased region" description="Basic and acidic residues" evidence="2">
    <location>
        <begin position="618"/>
        <end position="633"/>
    </location>
</feature>
<dbReference type="InterPro" id="IPR051553">
    <property type="entry name" value="Ran_GTPase-activating"/>
</dbReference>
<keyword evidence="5" id="KW-1185">Reference proteome</keyword>
<dbReference type="InterPro" id="IPR000408">
    <property type="entry name" value="Reg_chr_condens"/>
</dbReference>
<evidence type="ECO:0000313" key="5">
    <source>
        <dbReference type="Proteomes" id="UP000279259"/>
    </source>
</evidence>
<reference evidence="4 5" key="1">
    <citation type="submission" date="2018-11" db="EMBL/GenBank/DDBJ databases">
        <title>Genome sequence of Saitozyma podzolica DSM 27192.</title>
        <authorList>
            <person name="Aliyu H."/>
            <person name="Gorte O."/>
            <person name="Ochsenreither K."/>
        </authorList>
    </citation>
    <scope>NUCLEOTIDE SEQUENCE [LARGE SCALE GENOMIC DNA]</scope>
    <source>
        <strain evidence="4 5">DSM 27192</strain>
    </source>
</reference>
<feature type="region of interest" description="Disordered" evidence="2">
    <location>
        <begin position="150"/>
        <end position="174"/>
    </location>
</feature>
<dbReference type="GO" id="GO:0005737">
    <property type="term" value="C:cytoplasm"/>
    <property type="evidence" value="ECO:0007669"/>
    <property type="project" value="TreeGrafter"/>
</dbReference>
<protein>
    <recommendedName>
        <fullName evidence="3">F-box domain-containing protein</fullName>
    </recommendedName>
</protein>
<dbReference type="InterPro" id="IPR009091">
    <property type="entry name" value="RCC1/BLIP-II"/>
</dbReference>
<feature type="compositionally biased region" description="Basic and acidic residues" evidence="2">
    <location>
        <begin position="583"/>
        <end position="600"/>
    </location>
</feature>
<feature type="domain" description="F-box" evidence="3">
    <location>
        <begin position="14"/>
        <end position="58"/>
    </location>
</feature>
<evidence type="ECO:0000259" key="3">
    <source>
        <dbReference type="Pfam" id="PF12937"/>
    </source>
</evidence>
<organism evidence="4 5">
    <name type="scientific">Saitozyma podzolica</name>
    <dbReference type="NCBI Taxonomy" id="1890683"/>
    <lineage>
        <taxon>Eukaryota</taxon>
        <taxon>Fungi</taxon>
        <taxon>Dikarya</taxon>
        <taxon>Basidiomycota</taxon>
        <taxon>Agaricomycotina</taxon>
        <taxon>Tremellomycetes</taxon>
        <taxon>Tremellales</taxon>
        <taxon>Trimorphomycetaceae</taxon>
        <taxon>Saitozyma</taxon>
    </lineage>
</organism>
<dbReference type="Gene3D" id="1.20.1280.50">
    <property type="match status" value="1"/>
</dbReference>
<feature type="compositionally biased region" description="Gly residues" evidence="2">
    <location>
        <begin position="158"/>
        <end position="174"/>
    </location>
</feature>
<feature type="repeat" description="RCC1" evidence="1">
    <location>
        <begin position="536"/>
        <end position="588"/>
    </location>
</feature>
<dbReference type="PROSITE" id="PS50012">
    <property type="entry name" value="RCC1_3"/>
    <property type="match status" value="2"/>
</dbReference>
<dbReference type="AlphaFoldDB" id="A0A427YSK8"/>
<dbReference type="SUPFAM" id="SSF50985">
    <property type="entry name" value="RCC1/BLIP-II"/>
    <property type="match status" value="1"/>
</dbReference>
<feature type="repeat" description="RCC1" evidence="1">
    <location>
        <begin position="200"/>
        <end position="255"/>
    </location>
</feature>
<dbReference type="Pfam" id="PF13540">
    <property type="entry name" value="RCC1_2"/>
    <property type="match status" value="1"/>
</dbReference>
<dbReference type="SUPFAM" id="SSF81383">
    <property type="entry name" value="F-box domain"/>
    <property type="match status" value="1"/>
</dbReference>
<dbReference type="OrthoDB" id="61110at2759"/>
<accession>A0A427YSK8</accession>
<dbReference type="PANTHER" id="PTHR45982">
    <property type="entry name" value="REGULATOR OF CHROMOSOME CONDENSATION"/>
    <property type="match status" value="1"/>
</dbReference>
<feature type="compositionally biased region" description="Acidic residues" evidence="2">
    <location>
        <begin position="365"/>
        <end position="375"/>
    </location>
</feature>
<feature type="compositionally biased region" description="Polar residues" evidence="2">
    <location>
        <begin position="685"/>
        <end position="703"/>
    </location>
</feature>
<evidence type="ECO:0000256" key="2">
    <source>
        <dbReference type="SAM" id="MobiDB-lite"/>
    </source>
</evidence>
<feature type="region of interest" description="Disordered" evidence="2">
    <location>
        <begin position="565"/>
        <end position="633"/>
    </location>
</feature>
<dbReference type="Proteomes" id="UP000279259">
    <property type="component" value="Unassembled WGS sequence"/>
</dbReference>
<feature type="compositionally biased region" description="Low complexity" evidence="2">
    <location>
        <begin position="662"/>
        <end position="684"/>
    </location>
</feature>
<dbReference type="STRING" id="1890683.A0A427YSK8"/>
<dbReference type="InterPro" id="IPR001810">
    <property type="entry name" value="F-box_dom"/>
</dbReference>
<feature type="compositionally biased region" description="Basic and acidic residues" evidence="2">
    <location>
        <begin position="376"/>
        <end position="398"/>
    </location>
</feature>
<proteinExistence type="predicted"/>
<dbReference type="GO" id="GO:0005085">
    <property type="term" value="F:guanyl-nucleotide exchange factor activity"/>
    <property type="evidence" value="ECO:0007669"/>
    <property type="project" value="TreeGrafter"/>
</dbReference>
<evidence type="ECO:0000313" key="4">
    <source>
        <dbReference type="EMBL" id="RSH94001.1"/>
    </source>
</evidence>
<dbReference type="Gene3D" id="2.130.10.30">
    <property type="entry name" value="Regulator of chromosome condensation 1/beta-lactamase-inhibitor protein II"/>
    <property type="match status" value="2"/>
</dbReference>
<dbReference type="PANTHER" id="PTHR45982:SF3">
    <property type="entry name" value="F-BOX PROTEIN POF9"/>
    <property type="match status" value="1"/>
</dbReference>
<name>A0A427YSK8_9TREE</name>